<evidence type="ECO:0000313" key="2">
    <source>
        <dbReference type="Proteomes" id="UP000694920"/>
    </source>
</evidence>
<gene>
    <name evidence="3" type="primary">LOC107265455</name>
</gene>
<keyword evidence="2" id="KW-1185">Reference proteome</keyword>
<dbReference type="SUPFAM" id="SSF47565">
    <property type="entry name" value="Insect pheromone/odorant-binding proteins"/>
    <property type="match status" value="1"/>
</dbReference>
<protein>
    <submittedName>
        <fullName evidence="3">Uncharacterized protein LOC107265455</fullName>
    </submittedName>
</protein>
<dbReference type="AlphaFoldDB" id="A0A3L9M0R8"/>
<dbReference type="KEGG" id="ccin:107265455"/>
<keyword evidence="1" id="KW-0732">Signal</keyword>
<dbReference type="GO" id="GO:0005549">
    <property type="term" value="F:odorant binding"/>
    <property type="evidence" value="ECO:0007669"/>
    <property type="project" value="InterPro"/>
</dbReference>
<accession>A0A3L9M0R8</accession>
<evidence type="ECO:0000313" key="3">
    <source>
        <dbReference type="RefSeq" id="XP_015590409.1"/>
    </source>
</evidence>
<dbReference type="InterPro" id="IPR036728">
    <property type="entry name" value="PBP_GOBP_sf"/>
</dbReference>
<dbReference type="OrthoDB" id="7665616at2759"/>
<reference evidence="3" key="1">
    <citation type="submission" date="2025-08" db="UniProtKB">
        <authorList>
            <consortium name="RefSeq"/>
        </authorList>
    </citation>
    <scope>IDENTIFICATION</scope>
</reference>
<dbReference type="Gene3D" id="1.10.238.20">
    <property type="entry name" value="Pheromone/general odorant binding protein domain"/>
    <property type="match status" value="1"/>
</dbReference>
<name>A0A3L9M0R8_CEPCN</name>
<proteinExistence type="predicted"/>
<sequence>MKIFVVYAILFLAVALAAPAEKEVKSAEMEVKPADKEVKPADEVVKPADTNVKAEKNEKYEKQRAENAAVCRKESGVTEEQIEFLLKEPKSEQPQVAKCYINCIVGRTKEAKDGEFKKETFDIYYSKDGITKEQAEKFAKECSAQKADDPCEQGYQFFVCFNEKSSKLKNPSE</sequence>
<dbReference type="GeneID" id="107265455"/>
<dbReference type="CDD" id="cd23992">
    <property type="entry name" value="PBP_GOBP"/>
    <property type="match status" value="1"/>
</dbReference>
<dbReference type="RefSeq" id="XP_015590409.1">
    <property type="nucleotide sequence ID" value="XM_015734923.2"/>
</dbReference>
<evidence type="ECO:0000256" key="1">
    <source>
        <dbReference type="ARBA" id="ARBA00022729"/>
    </source>
</evidence>
<dbReference type="Proteomes" id="UP000694920">
    <property type="component" value="Unplaced"/>
</dbReference>
<dbReference type="PANTHER" id="PTHR11857">
    <property type="entry name" value="ODORANT BINDING PROTEIN-RELATED"/>
    <property type="match status" value="1"/>
</dbReference>
<dbReference type="GO" id="GO:0007608">
    <property type="term" value="P:sensory perception of smell"/>
    <property type="evidence" value="ECO:0007669"/>
    <property type="project" value="TreeGrafter"/>
</dbReference>
<dbReference type="InterPro" id="IPR006170">
    <property type="entry name" value="PBP/GOBP"/>
</dbReference>
<dbReference type="Pfam" id="PF01395">
    <property type="entry name" value="PBP_GOBP"/>
    <property type="match status" value="1"/>
</dbReference>
<organism evidence="2 3">
    <name type="scientific">Cephus cinctus</name>
    <name type="common">Wheat stem sawfly</name>
    <dbReference type="NCBI Taxonomy" id="211228"/>
    <lineage>
        <taxon>Eukaryota</taxon>
        <taxon>Metazoa</taxon>
        <taxon>Ecdysozoa</taxon>
        <taxon>Arthropoda</taxon>
        <taxon>Hexapoda</taxon>
        <taxon>Insecta</taxon>
        <taxon>Pterygota</taxon>
        <taxon>Neoptera</taxon>
        <taxon>Endopterygota</taxon>
        <taxon>Hymenoptera</taxon>
        <taxon>Cephoidea</taxon>
        <taxon>Cephidae</taxon>
        <taxon>Cephus</taxon>
    </lineage>
</organism>
<dbReference type="GO" id="GO:0005615">
    <property type="term" value="C:extracellular space"/>
    <property type="evidence" value="ECO:0007669"/>
    <property type="project" value="TreeGrafter"/>
</dbReference>
<dbReference type="SMART" id="SM00708">
    <property type="entry name" value="PhBP"/>
    <property type="match status" value="1"/>
</dbReference>